<dbReference type="AlphaFoldDB" id="A0A2T8HRC8"/>
<feature type="chain" id="PRO_5015395835" description="Acyloxyacyl hydrolase" evidence="1">
    <location>
        <begin position="27"/>
        <end position="161"/>
    </location>
</feature>
<proteinExistence type="predicted"/>
<dbReference type="Proteomes" id="UP000245911">
    <property type="component" value="Unassembled WGS sequence"/>
</dbReference>
<dbReference type="OrthoDB" id="6199047at2"/>
<sequence length="161" mass="17123">MKSSEPMRRIALASLIATSLAAPSYAQSGRLTLGIGRTETPSTVFVMNWHSAPRPAGWSYAAGLHATSLGSAWIGVGASYSLPLGNSPYFLRGTFMPGLYTRGSDMDLGGPLQFTTSVEFGTTLRNDAEVSLLLLHRSNGGIYRNNPGVNALSVNYTIPLN</sequence>
<evidence type="ECO:0008006" key="4">
    <source>
        <dbReference type="Google" id="ProtNLM"/>
    </source>
</evidence>
<evidence type="ECO:0000313" key="3">
    <source>
        <dbReference type="Proteomes" id="UP000245911"/>
    </source>
</evidence>
<keyword evidence="1" id="KW-0732">Signal</keyword>
<organism evidence="2 3">
    <name type="scientific">Pararhodobacter oceanensis</name>
    <dbReference type="NCBI Taxonomy" id="2172121"/>
    <lineage>
        <taxon>Bacteria</taxon>
        <taxon>Pseudomonadati</taxon>
        <taxon>Pseudomonadota</taxon>
        <taxon>Alphaproteobacteria</taxon>
        <taxon>Rhodobacterales</taxon>
        <taxon>Paracoccaceae</taxon>
        <taxon>Pararhodobacter</taxon>
    </lineage>
</organism>
<reference evidence="2 3" key="1">
    <citation type="submission" date="2018-04" db="EMBL/GenBank/DDBJ databases">
        <title>Pararhodobacter oceanense sp. nov., isolated from marine intertidal sediment.</title>
        <authorList>
            <person name="Wang X.-L."/>
            <person name="Du Z.-J."/>
        </authorList>
    </citation>
    <scope>NUCLEOTIDE SEQUENCE [LARGE SCALE GENOMIC DNA]</scope>
    <source>
        <strain evidence="2 3">AM505</strain>
    </source>
</reference>
<comment type="caution">
    <text evidence="2">The sequence shown here is derived from an EMBL/GenBank/DDBJ whole genome shotgun (WGS) entry which is preliminary data.</text>
</comment>
<dbReference type="InterPro" id="IPR018550">
    <property type="entry name" value="Lipid-A_deacylase-rel"/>
</dbReference>
<evidence type="ECO:0000313" key="2">
    <source>
        <dbReference type="EMBL" id="PVH27981.1"/>
    </source>
</evidence>
<dbReference type="Pfam" id="PF09411">
    <property type="entry name" value="PagL"/>
    <property type="match status" value="1"/>
</dbReference>
<protein>
    <recommendedName>
        <fullName evidence="4">Acyloxyacyl hydrolase</fullName>
    </recommendedName>
</protein>
<evidence type="ECO:0000256" key="1">
    <source>
        <dbReference type="SAM" id="SignalP"/>
    </source>
</evidence>
<gene>
    <name evidence="2" type="ORF">DDE20_14555</name>
</gene>
<feature type="signal peptide" evidence="1">
    <location>
        <begin position="1"/>
        <end position="26"/>
    </location>
</feature>
<dbReference type="Gene3D" id="2.40.160.20">
    <property type="match status" value="1"/>
</dbReference>
<dbReference type="EMBL" id="QDKM01000007">
    <property type="protein sequence ID" value="PVH27981.1"/>
    <property type="molecule type" value="Genomic_DNA"/>
</dbReference>
<name>A0A2T8HRC8_9RHOB</name>
<keyword evidence="3" id="KW-1185">Reference proteome</keyword>
<accession>A0A2T8HRC8</accession>